<evidence type="ECO:0000256" key="1">
    <source>
        <dbReference type="SAM" id="MobiDB-lite"/>
    </source>
</evidence>
<dbReference type="Proteomes" id="UP000176998">
    <property type="component" value="Unassembled WGS sequence"/>
</dbReference>
<organism evidence="2 3">
    <name type="scientific">Colletotrichum orchidophilum</name>
    <dbReference type="NCBI Taxonomy" id="1209926"/>
    <lineage>
        <taxon>Eukaryota</taxon>
        <taxon>Fungi</taxon>
        <taxon>Dikarya</taxon>
        <taxon>Ascomycota</taxon>
        <taxon>Pezizomycotina</taxon>
        <taxon>Sordariomycetes</taxon>
        <taxon>Hypocreomycetidae</taxon>
        <taxon>Glomerellales</taxon>
        <taxon>Glomerellaceae</taxon>
        <taxon>Colletotrichum</taxon>
    </lineage>
</organism>
<proteinExistence type="predicted"/>
<dbReference type="AlphaFoldDB" id="A0A1G4B2V4"/>
<dbReference type="OrthoDB" id="4991875at2759"/>
<feature type="compositionally biased region" description="Low complexity" evidence="1">
    <location>
        <begin position="155"/>
        <end position="183"/>
    </location>
</feature>
<comment type="caution">
    <text evidence="2">The sequence shown here is derived from an EMBL/GenBank/DDBJ whole genome shotgun (WGS) entry which is preliminary data.</text>
</comment>
<feature type="region of interest" description="Disordered" evidence="1">
    <location>
        <begin position="155"/>
        <end position="190"/>
    </location>
</feature>
<dbReference type="GeneID" id="34562110"/>
<evidence type="ECO:0000313" key="3">
    <source>
        <dbReference type="Proteomes" id="UP000176998"/>
    </source>
</evidence>
<evidence type="ECO:0000313" key="2">
    <source>
        <dbReference type="EMBL" id="OHE95686.1"/>
    </source>
</evidence>
<gene>
    <name evidence="2" type="ORF">CORC01_08970</name>
</gene>
<dbReference type="EMBL" id="MJBS01000079">
    <property type="protein sequence ID" value="OHE95686.1"/>
    <property type="molecule type" value="Genomic_DNA"/>
</dbReference>
<keyword evidence="3" id="KW-1185">Reference proteome</keyword>
<dbReference type="STRING" id="1209926.A0A1G4B2V4"/>
<name>A0A1G4B2V4_9PEZI</name>
<accession>A0A1G4B2V4</accession>
<reference evidence="2 3" key="1">
    <citation type="submission" date="2016-09" db="EMBL/GenBank/DDBJ databases">
        <authorList>
            <person name="Capua I."/>
            <person name="De Benedictis P."/>
            <person name="Joannis T."/>
            <person name="Lombin L.H."/>
            <person name="Cattoli G."/>
        </authorList>
    </citation>
    <scope>NUCLEOTIDE SEQUENCE [LARGE SCALE GENOMIC DNA]</scope>
    <source>
        <strain evidence="2 3">IMI 309357</strain>
    </source>
</reference>
<dbReference type="RefSeq" id="XP_022472847.1">
    <property type="nucleotide sequence ID" value="XM_022620600.1"/>
</dbReference>
<sequence>MALFALLGTATAQTTSVISVLNPYFGNNPYDASIKAANPTATTYIVSCQTNSTNYQCRADPSGLAMTLVGGPSTMELHIERTASGISIEYIGTISDGYLDYHAVATSSGKTVALTEMRISPLTGTSLYVPLTVTAGLEKLQQAQTGATATATATATSTGSAQTGSGSGSGATATNAQASSTSTHNVAAPRGGQNGLLAGAVVVVGLLMF</sequence>
<protein>
    <submittedName>
        <fullName evidence="2">Uncharacterized protein</fullName>
    </submittedName>
</protein>